<evidence type="ECO:0000256" key="1">
    <source>
        <dbReference type="ARBA" id="ARBA00004672"/>
    </source>
</evidence>
<evidence type="ECO:0000313" key="10">
    <source>
        <dbReference type="EMBL" id="OGY25299.1"/>
    </source>
</evidence>
<evidence type="ECO:0000256" key="3">
    <source>
        <dbReference type="ARBA" id="ARBA00022598"/>
    </source>
</evidence>
<evidence type="ECO:0000259" key="9">
    <source>
        <dbReference type="Pfam" id="PF01259"/>
    </source>
</evidence>
<keyword evidence="6 8" id="KW-0067">ATP-binding</keyword>
<dbReference type="EC" id="6.3.2.6" evidence="8"/>
<evidence type="ECO:0000256" key="6">
    <source>
        <dbReference type="ARBA" id="ARBA00022840"/>
    </source>
</evidence>
<organism evidence="10 11">
    <name type="scientific">Candidatus Woykebacteria bacterium RBG_16_43_9</name>
    <dbReference type="NCBI Taxonomy" id="1802596"/>
    <lineage>
        <taxon>Bacteria</taxon>
        <taxon>Candidatus Woykeibacteriota</taxon>
    </lineage>
</organism>
<comment type="catalytic activity">
    <reaction evidence="7 8">
        <text>5-amino-1-(5-phospho-D-ribosyl)imidazole-4-carboxylate + L-aspartate + ATP = (2S)-2-[5-amino-1-(5-phospho-beta-D-ribosyl)imidazole-4-carboxamido]succinate + ADP + phosphate + 2 H(+)</text>
        <dbReference type="Rhea" id="RHEA:22628"/>
        <dbReference type="ChEBI" id="CHEBI:15378"/>
        <dbReference type="ChEBI" id="CHEBI:29991"/>
        <dbReference type="ChEBI" id="CHEBI:30616"/>
        <dbReference type="ChEBI" id="CHEBI:43474"/>
        <dbReference type="ChEBI" id="CHEBI:58443"/>
        <dbReference type="ChEBI" id="CHEBI:77657"/>
        <dbReference type="ChEBI" id="CHEBI:456216"/>
        <dbReference type="EC" id="6.3.2.6"/>
    </reaction>
</comment>
<reference evidence="10 11" key="1">
    <citation type="journal article" date="2016" name="Nat. Commun.">
        <title>Thousands of microbial genomes shed light on interconnected biogeochemical processes in an aquifer system.</title>
        <authorList>
            <person name="Anantharaman K."/>
            <person name="Brown C.T."/>
            <person name="Hug L.A."/>
            <person name="Sharon I."/>
            <person name="Castelle C.J."/>
            <person name="Probst A.J."/>
            <person name="Thomas B.C."/>
            <person name="Singh A."/>
            <person name="Wilkins M.J."/>
            <person name="Karaoz U."/>
            <person name="Brodie E.L."/>
            <person name="Williams K.H."/>
            <person name="Hubbard S.S."/>
            <person name="Banfield J.F."/>
        </authorList>
    </citation>
    <scope>NUCLEOTIDE SEQUENCE [LARGE SCALE GENOMIC DNA]</scope>
</reference>
<keyword evidence="4 8" id="KW-0547">Nucleotide-binding</keyword>
<dbReference type="SUPFAM" id="SSF56104">
    <property type="entry name" value="SAICAR synthase-like"/>
    <property type="match status" value="1"/>
</dbReference>
<dbReference type="EMBL" id="MHCS01000048">
    <property type="protein sequence ID" value="OGY25299.1"/>
    <property type="molecule type" value="Genomic_DNA"/>
</dbReference>
<keyword evidence="3 8" id="KW-0436">Ligase</keyword>
<evidence type="ECO:0000256" key="7">
    <source>
        <dbReference type="ARBA" id="ARBA00048475"/>
    </source>
</evidence>
<comment type="similarity">
    <text evidence="2 8">Belongs to the SAICAR synthetase family.</text>
</comment>
<dbReference type="CDD" id="cd01414">
    <property type="entry name" value="SAICAR_synt_Sc"/>
    <property type="match status" value="1"/>
</dbReference>
<dbReference type="GO" id="GO:0005737">
    <property type="term" value="C:cytoplasm"/>
    <property type="evidence" value="ECO:0007669"/>
    <property type="project" value="TreeGrafter"/>
</dbReference>
<dbReference type="Gene3D" id="3.30.200.20">
    <property type="entry name" value="Phosphorylase Kinase, domain 1"/>
    <property type="match status" value="1"/>
</dbReference>
<sequence length="318" mass="36362">MVEYAETVVHRPEIPELPKIRDGKVRSIFNFAPGRLLMVASDRISARDKVLKPGIPGKGVVLNTMSTFFFTQTRHLAPNHYMTEEELTFRQQQRLQELYHAYPWLVGRAMVVRTGAVVPIEYIFRVRIAGFFYKEYTQAGGPENGARVLGYDCPAGMKDGDQFPETIFTPSTKAPQGEHDENLTYDEAIAYILEKTDLNETKARRVLNWGSVRGIEVVRWAVKYVKARGFVLADTKMEVLLLDDGTELICDELLTPDSSRFFKLDEYERGVIANFDKEPVRQELDKMWNGRGTPPRLPRDVVEATSNRYQIIHDALVD</sequence>
<name>A0A1G1WC77_9BACT</name>
<dbReference type="InterPro" id="IPR028923">
    <property type="entry name" value="SAICAR_synt/ADE2_N"/>
</dbReference>
<comment type="pathway">
    <text evidence="1 8">Purine metabolism; IMP biosynthesis via de novo pathway; 5-amino-1-(5-phospho-D-ribosyl)imidazole-4-carboxamide from 5-amino-1-(5-phospho-D-ribosyl)imidazole-4-carboxylate: step 1/2.</text>
</comment>
<keyword evidence="5 8" id="KW-0658">Purine biosynthesis</keyword>
<dbReference type="PANTHER" id="PTHR43700">
    <property type="entry name" value="PHOSPHORIBOSYLAMINOIMIDAZOLE-SUCCINOCARBOXAMIDE SYNTHASE"/>
    <property type="match status" value="1"/>
</dbReference>
<evidence type="ECO:0000256" key="5">
    <source>
        <dbReference type="ARBA" id="ARBA00022755"/>
    </source>
</evidence>
<dbReference type="GO" id="GO:0005524">
    <property type="term" value="F:ATP binding"/>
    <property type="evidence" value="ECO:0007669"/>
    <property type="project" value="UniProtKB-KW"/>
</dbReference>
<protein>
    <recommendedName>
        <fullName evidence="8">Phosphoribosylaminoimidazole-succinocarboxamide synthase</fullName>
        <ecNumber evidence="8">6.3.2.6</ecNumber>
    </recommendedName>
    <alternativeName>
        <fullName evidence="8">SAICAR synthetase</fullName>
    </alternativeName>
</protein>
<dbReference type="AlphaFoldDB" id="A0A1G1WC77"/>
<comment type="caution">
    <text evidence="10">The sequence shown here is derived from an EMBL/GenBank/DDBJ whole genome shotgun (WGS) entry which is preliminary data.</text>
</comment>
<dbReference type="STRING" id="1802596.A2Z11_02975"/>
<evidence type="ECO:0000313" key="11">
    <source>
        <dbReference type="Proteomes" id="UP000176389"/>
    </source>
</evidence>
<dbReference type="Gene3D" id="3.30.470.20">
    <property type="entry name" value="ATP-grasp fold, B domain"/>
    <property type="match status" value="1"/>
</dbReference>
<accession>A0A1G1WC77</accession>
<dbReference type="Pfam" id="PF01259">
    <property type="entry name" value="SAICAR_synt"/>
    <property type="match status" value="1"/>
</dbReference>
<dbReference type="Proteomes" id="UP000176389">
    <property type="component" value="Unassembled WGS sequence"/>
</dbReference>
<gene>
    <name evidence="8" type="primary">purC</name>
    <name evidence="10" type="ORF">A2Z11_02975</name>
</gene>
<dbReference type="PANTHER" id="PTHR43700:SF1">
    <property type="entry name" value="PHOSPHORIBOSYLAMINOIMIDAZOLE-SUCCINOCARBOXAMIDE SYNTHASE"/>
    <property type="match status" value="1"/>
</dbReference>
<dbReference type="GO" id="GO:0004639">
    <property type="term" value="F:phosphoribosylaminoimidazolesuccinocarboxamide synthase activity"/>
    <property type="evidence" value="ECO:0007669"/>
    <property type="project" value="UniProtKB-UniRule"/>
</dbReference>
<evidence type="ECO:0000256" key="2">
    <source>
        <dbReference type="ARBA" id="ARBA00010190"/>
    </source>
</evidence>
<dbReference type="GO" id="GO:0006189">
    <property type="term" value="P:'de novo' IMP biosynthetic process"/>
    <property type="evidence" value="ECO:0007669"/>
    <property type="project" value="UniProtKB-UniRule"/>
</dbReference>
<proteinExistence type="inferred from homology"/>
<dbReference type="HAMAP" id="MF_00137">
    <property type="entry name" value="SAICAR_synth"/>
    <property type="match status" value="1"/>
</dbReference>
<dbReference type="UniPathway" id="UPA00074">
    <property type="reaction ID" value="UER00131"/>
</dbReference>
<evidence type="ECO:0000256" key="8">
    <source>
        <dbReference type="HAMAP-Rule" id="MF_00137"/>
    </source>
</evidence>
<evidence type="ECO:0000256" key="4">
    <source>
        <dbReference type="ARBA" id="ARBA00022741"/>
    </source>
</evidence>
<feature type="domain" description="SAICAR synthetase/ADE2 N-terminal" evidence="9">
    <location>
        <begin position="20"/>
        <end position="287"/>
    </location>
</feature>